<evidence type="ECO:0008006" key="3">
    <source>
        <dbReference type="Google" id="ProtNLM"/>
    </source>
</evidence>
<dbReference type="AlphaFoldDB" id="A0A1F5WQE5"/>
<name>A0A1F5WQE5_9BACT</name>
<comment type="caution">
    <text evidence="1">The sequence shown here is derived from an EMBL/GenBank/DDBJ whole genome shotgun (WGS) entry which is preliminary data.</text>
</comment>
<dbReference type="Proteomes" id="UP000178425">
    <property type="component" value="Unassembled WGS sequence"/>
</dbReference>
<dbReference type="EMBL" id="MFHI01000033">
    <property type="protein sequence ID" value="OGF77903.1"/>
    <property type="molecule type" value="Genomic_DNA"/>
</dbReference>
<organism evidence="1 2">
    <name type="scientific">Candidatus Giovannonibacteria bacterium RIFCSPHIGHO2_02_43_13</name>
    <dbReference type="NCBI Taxonomy" id="1798330"/>
    <lineage>
        <taxon>Bacteria</taxon>
        <taxon>Candidatus Giovannoniibacteriota</taxon>
    </lineage>
</organism>
<gene>
    <name evidence="1" type="ORF">A2W54_04795</name>
</gene>
<accession>A0A1F5WQE5</accession>
<protein>
    <recommendedName>
        <fullName evidence="3">PpiC domain-containing protein</fullName>
    </recommendedName>
</protein>
<evidence type="ECO:0000313" key="1">
    <source>
        <dbReference type="EMBL" id="OGF77903.1"/>
    </source>
</evidence>
<evidence type="ECO:0000313" key="2">
    <source>
        <dbReference type="Proteomes" id="UP000178425"/>
    </source>
</evidence>
<sequence>MFPKILKKKSVIILAVIILLGVAALAAFDFTPVISINGERASLSEFLKVQSAVRHMDMNENGGALKISDEEVKQRVFGNIIDKVFLDVLIDQIDASLAKKADDLVKQAIEQSPNLQLDTAARKLYGLSAEDFKELVLIPQAKRDLLTERFKDNPEQLNQMWEDLIKTADIKIYYPGYKWEGGEIKRK</sequence>
<proteinExistence type="predicted"/>
<reference evidence="1 2" key="1">
    <citation type="journal article" date="2016" name="Nat. Commun.">
        <title>Thousands of microbial genomes shed light on interconnected biogeochemical processes in an aquifer system.</title>
        <authorList>
            <person name="Anantharaman K."/>
            <person name="Brown C.T."/>
            <person name="Hug L.A."/>
            <person name="Sharon I."/>
            <person name="Castelle C.J."/>
            <person name="Probst A.J."/>
            <person name="Thomas B.C."/>
            <person name="Singh A."/>
            <person name="Wilkins M.J."/>
            <person name="Karaoz U."/>
            <person name="Brodie E.L."/>
            <person name="Williams K.H."/>
            <person name="Hubbard S.S."/>
            <person name="Banfield J.F."/>
        </authorList>
    </citation>
    <scope>NUCLEOTIDE SEQUENCE [LARGE SCALE GENOMIC DNA]</scope>
</reference>